<dbReference type="GO" id="GO:0005975">
    <property type="term" value="P:carbohydrate metabolic process"/>
    <property type="evidence" value="ECO:0007669"/>
    <property type="project" value="InterPro"/>
</dbReference>
<comment type="cofactor">
    <cofactor evidence="1 7">
        <name>Ca(2+)</name>
        <dbReference type="ChEBI" id="CHEBI:29108"/>
    </cofactor>
</comment>
<dbReference type="Proteomes" id="UP000254866">
    <property type="component" value="Unassembled WGS sequence"/>
</dbReference>
<keyword evidence="7" id="KW-0106">Calcium</keyword>
<dbReference type="UniPathway" id="UPA00378"/>
<dbReference type="GO" id="GO:0036503">
    <property type="term" value="P:ERAD pathway"/>
    <property type="evidence" value="ECO:0007669"/>
    <property type="project" value="UniProtKB-ARBA"/>
</dbReference>
<dbReference type="InterPro" id="IPR050749">
    <property type="entry name" value="Glycosyl_Hydrolase_47"/>
</dbReference>
<dbReference type="InterPro" id="IPR001382">
    <property type="entry name" value="Glyco_hydro_47"/>
</dbReference>
<accession>A0A370TTE5</accession>
<evidence type="ECO:0000313" key="12">
    <source>
        <dbReference type="Proteomes" id="UP000254866"/>
    </source>
</evidence>
<evidence type="ECO:0000256" key="5">
    <source>
        <dbReference type="ARBA" id="ARBA00023157"/>
    </source>
</evidence>
<keyword evidence="10" id="KW-1133">Transmembrane helix</keyword>
<dbReference type="GO" id="GO:0005509">
    <property type="term" value="F:calcium ion binding"/>
    <property type="evidence" value="ECO:0007669"/>
    <property type="project" value="InterPro"/>
</dbReference>
<dbReference type="FunFam" id="1.50.10.10:FF:000037">
    <property type="entry name" value="alpha-1,2-Mannosidase"/>
    <property type="match status" value="1"/>
</dbReference>
<evidence type="ECO:0000256" key="1">
    <source>
        <dbReference type="ARBA" id="ARBA00001913"/>
    </source>
</evidence>
<organism evidence="11 12">
    <name type="scientific">Venustampulla echinocandica</name>
    <dbReference type="NCBI Taxonomy" id="2656787"/>
    <lineage>
        <taxon>Eukaryota</taxon>
        <taxon>Fungi</taxon>
        <taxon>Dikarya</taxon>
        <taxon>Ascomycota</taxon>
        <taxon>Pezizomycotina</taxon>
        <taxon>Leotiomycetes</taxon>
        <taxon>Helotiales</taxon>
        <taxon>Pleuroascaceae</taxon>
        <taxon>Venustampulla</taxon>
    </lineage>
</organism>
<dbReference type="GO" id="GO:0005783">
    <property type="term" value="C:endoplasmic reticulum"/>
    <property type="evidence" value="ECO:0007669"/>
    <property type="project" value="TreeGrafter"/>
</dbReference>
<feature type="active site" evidence="6">
    <location>
        <position position="515"/>
    </location>
</feature>
<comment type="caution">
    <text evidence="11">The sequence shown here is derived from an EMBL/GenBank/DDBJ whole genome shotgun (WGS) entry which is preliminary data.</text>
</comment>
<dbReference type="Pfam" id="PF01532">
    <property type="entry name" value="Glyco_hydro_47"/>
    <property type="match status" value="1"/>
</dbReference>
<feature type="transmembrane region" description="Helical" evidence="10">
    <location>
        <begin position="33"/>
        <end position="50"/>
    </location>
</feature>
<name>A0A370TTE5_9HELO</name>
<dbReference type="RefSeq" id="XP_031871430.1">
    <property type="nucleotide sequence ID" value="XM_032011737.1"/>
</dbReference>
<evidence type="ECO:0000256" key="10">
    <source>
        <dbReference type="SAM" id="Phobius"/>
    </source>
</evidence>
<comment type="similarity">
    <text evidence="3 9">Belongs to the glycosyl hydrolase 47 family.</text>
</comment>
<dbReference type="STRING" id="2656787.A0A370TTE5"/>
<dbReference type="PANTHER" id="PTHR11742">
    <property type="entry name" value="MANNOSYL-OLIGOSACCHARIDE ALPHA-1,2-MANNOSIDASE-RELATED"/>
    <property type="match status" value="1"/>
</dbReference>
<dbReference type="Gene3D" id="1.50.10.10">
    <property type="match status" value="1"/>
</dbReference>
<evidence type="ECO:0000313" key="11">
    <source>
        <dbReference type="EMBL" id="RDL38774.1"/>
    </source>
</evidence>
<keyword evidence="7" id="KW-0479">Metal-binding</keyword>
<dbReference type="GO" id="GO:0004571">
    <property type="term" value="F:mannosyl-oligosaccharide 1,2-alpha-mannosidase activity"/>
    <property type="evidence" value="ECO:0007669"/>
    <property type="project" value="InterPro"/>
</dbReference>
<reference evidence="11 12" key="1">
    <citation type="journal article" date="2018" name="IMA Fungus">
        <title>IMA Genome-F 9: Draft genome sequence of Annulohypoxylon stygium, Aspergillus mulundensis, Berkeleyomyces basicola (syn. Thielaviopsis basicola), Ceratocystis smalleyi, two Cercospora beticola strains, Coleophoma cylindrospora, Fusarium fracticaudum, Phialophora cf. hyalina, and Morchella septimelata.</title>
        <authorList>
            <person name="Wingfield B.D."/>
            <person name="Bills G.F."/>
            <person name="Dong Y."/>
            <person name="Huang W."/>
            <person name="Nel W.J."/>
            <person name="Swalarsk-Parry B.S."/>
            <person name="Vaghefi N."/>
            <person name="Wilken P.M."/>
            <person name="An Z."/>
            <person name="de Beer Z.W."/>
            <person name="De Vos L."/>
            <person name="Chen L."/>
            <person name="Duong T.A."/>
            <person name="Gao Y."/>
            <person name="Hammerbacher A."/>
            <person name="Kikkert J.R."/>
            <person name="Li Y."/>
            <person name="Li H."/>
            <person name="Li K."/>
            <person name="Li Q."/>
            <person name="Liu X."/>
            <person name="Ma X."/>
            <person name="Naidoo K."/>
            <person name="Pethybridge S.J."/>
            <person name="Sun J."/>
            <person name="Steenkamp E.T."/>
            <person name="van der Nest M.A."/>
            <person name="van Wyk S."/>
            <person name="Wingfield M.J."/>
            <person name="Xiong C."/>
            <person name="Yue Q."/>
            <person name="Zhang X."/>
        </authorList>
    </citation>
    <scope>NUCLEOTIDE SEQUENCE [LARGE SCALE GENOMIC DNA]</scope>
    <source>
        <strain evidence="11 12">BP 5553</strain>
    </source>
</reference>
<dbReference type="GO" id="GO:0016020">
    <property type="term" value="C:membrane"/>
    <property type="evidence" value="ECO:0007669"/>
    <property type="project" value="InterPro"/>
</dbReference>
<dbReference type="EC" id="3.2.1.-" evidence="9"/>
<evidence type="ECO:0000256" key="8">
    <source>
        <dbReference type="PIRSR" id="PIRSR601382-3"/>
    </source>
</evidence>
<evidence type="ECO:0000256" key="6">
    <source>
        <dbReference type="PIRSR" id="PIRSR601382-1"/>
    </source>
</evidence>
<feature type="active site" description="Proton donor" evidence="6">
    <location>
        <position position="456"/>
    </location>
</feature>
<keyword evidence="4 9" id="KW-0378">Hydrolase</keyword>
<evidence type="ECO:0000256" key="9">
    <source>
        <dbReference type="RuleBase" id="RU361193"/>
    </source>
</evidence>
<feature type="active site" description="Proton donor" evidence="6">
    <location>
        <position position="193"/>
    </location>
</feature>
<dbReference type="PRINTS" id="PR00747">
    <property type="entry name" value="GLYHDRLASE47"/>
</dbReference>
<proteinExistence type="inferred from homology"/>
<sequence length="609" mass="68994">MAYKDKDSLSIHVRGFDDSFVTSAMRRTPTQRILRLLGLTFFVVGCVYFFRDSFFQASIPYKIVPTPIRPERFPVSQPIPLPRGRAKKLPKIQHAPVAETKQARKVREHRLGEVRSEFLHAWRGYKKEAWAKDELKPINGGYKTPFCGWAATLVDTLDTLWIMELYDEFELALAELKNIDFTHKEGCQINLFETTIRHLGGMIAAFDLSDGQYPILIEKSVELAEVLYTAFDTPNRMPSPHYLWSATNPDANDHFPSSSIVLAVLGSLSVEFTRLAQITGNDKYFDAIQRVMNELEKWQDNTGLPGMWPAMVDSTKINQTIALGSPFEGGDELYTLGALADSTYEYLPKQYMLLGGQSASYRTMYEKFIEVAQRDLFFRPMTVAEDDILISGAVNRIAGKPIRLNPELQHLACFTGGMVAIAGKLFNRPEDVADGARLASGCVWAYENTVSGIMPETFTTVPCKNRSKCPWNTKTWLNAIDSAGNEEALRDKIRYSKVAPGMVAIQDGRYLLRPEAIESVFILHRITADPQWAESGWKMFKAIQAHTKTEIAHSAIENVMESFPEKVDEMESFWLAETLKYFYLLYSKPSVVNLDEYVLNTEAHPLKRP</sequence>
<dbReference type="GeneID" id="43595963"/>
<dbReference type="PANTHER" id="PTHR11742:SF103">
    <property type="entry name" value="ENDOPLASMIC RETICULUM MANNOSIDASE MNL2-RELATED"/>
    <property type="match status" value="1"/>
</dbReference>
<evidence type="ECO:0000256" key="3">
    <source>
        <dbReference type="ARBA" id="ARBA00007658"/>
    </source>
</evidence>
<dbReference type="SUPFAM" id="SSF48225">
    <property type="entry name" value="Seven-hairpin glycosidases"/>
    <property type="match status" value="1"/>
</dbReference>
<dbReference type="AlphaFoldDB" id="A0A370TTE5"/>
<evidence type="ECO:0000256" key="2">
    <source>
        <dbReference type="ARBA" id="ARBA00004922"/>
    </source>
</evidence>
<keyword evidence="12" id="KW-1185">Reference proteome</keyword>
<dbReference type="InterPro" id="IPR036026">
    <property type="entry name" value="Seven-hairpin_glycosidases"/>
</dbReference>
<dbReference type="EMBL" id="NPIC01000002">
    <property type="protein sequence ID" value="RDL38774.1"/>
    <property type="molecule type" value="Genomic_DNA"/>
</dbReference>
<feature type="binding site" evidence="7">
    <location>
        <position position="601"/>
    </location>
    <ligand>
        <name>Ca(2+)</name>
        <dbReference type="ChEBI" id="CHEBI:29108"/>
    </ligand>
</feature>
<gene>
    <name evidence="11" type="ORF">BP5553_03114</name>
</gene>
<comment type="pathway">
    <text evidence="2">Protein modification; protein glycosylation.</text>
</comment>
<feature type="disulfide bond" evidence="8">
    <location>
        <begin position="413"/>
        <end position="442"/>
    </location>
</feature>
<dbReference type="OrthoDB" id="8118055at2759"/>
<dbReference type="InterPro" id="IPR012341">
    <property type="entry name" value="6hp_glycosidase-like_sf"/>
</dbReference>
<keyword evidence="9" id="KW-0326">Glycosidase</keyword>
<keyword evidence="10" id="KW-0812">Transmembrane</keyword>
<evidence type="ECO:0000256" key="4">
    <source>
        <dbReference type="ARBA" id="ARBA00022801"/>
    </source>
</evidence>
<feature type="active site" evidence="6">
    <location>
        <position position="341"/>
    </location>
</feature>
<keyword evidence="5 8" id="KW-1015">Disulfide bond</keyword>
<evidence type="ECO:0000256" key="7">
    <source>
        <dbReference type="PIRSR" id="PIRSR601382-2"/>
    </source>
</evidence>
<keyword evidence="10" id="KW-0472">Membrane</keyword>
<protein>
    <recommendedName>
        <fullName evidence="9">alpha-1,2-Mannosidase</fullName>
        <ecNumber evidence="9">3.2.1.-</ecNumber>
    </recommendedName>
</protein>